<feature type="binding site" evidence="6">
    <location>
        <position position="175"/>
    </location>
    <ligand>
        <name>substrate</name>
    </ligand>
</feature>
<feature type="binding site" evidence="6">
    <location>
        <position position="94"/>
    </location>
    <ligand>
        <name>a divalent metal cation</name>
        <dbReference type="ChEBI" id="CHEBI:60240"/>
        <label>1</label>
    </ligand>
</feature>
<dbReference type="Pfam" id="PF00557">
    <property type="entry name" value="Peptidase_M24"/>
    <property type="match status" value="1"/>
</dbReference>
<dbReference type="GO" id="GO:0004239">
    <property type="term" value="F:initiator methionyl aminopeptidase activity"/>
    <property type="evidence" value="ECO:0007669"/>
    <property type="project" value="UniProtKB-UniRule"/>
</dbReference>
<feature type="binding site" evidence="6">
    <location>
        <position position="105"/>
    </location>
    <ligand>
        <name>a divalent metal cation</name>
        <dbReference type="ChEBI" id="CHEBI:60240"/>
        <label>2</label>
        <note>catalytic</note>
    </ligand>
</feature>
<feature type="binding site" evidence="6">
    <location>
        <position position="77"/>
    </location>
    <ligand>
        <name>substrate</name>
    </ligand>
</feature>
<dbReference type="Proteomes" id="UP000517523">
    <property type="component" value="Unassembled WGS sequence"/>
</dbReference>
<evidence type="ECO:0000313" key="10">
    <source>
        <dbReference type="Proteomes" id="UP000517523"/>
    </source>
</evidence>
<dbReference type="Gene3D" id="3.90.230.10">
    <property type="entry name" value="Creatinase/methionine aminopeptidase superfamily"/>
    <property type="match status" value="1"/>
</dbReference>
<dbReference type="PROSITE" id="PS00680">
    <property type="entry name" value="MAP_1"/>
    <property type="match status" value="1"/>
</dbReference>
<evidence type="ECO:0000256" key="3">
    <source>
        <dbReference type="ARBA" id="ARBA00022670"/>
    </source>
</evidence>
<name>A0A839U3L0_9BACL</name>
<feature type="binding site" evidence="6">
    <location>
        <position position="168"/>
    </location>
    <ligand>
        <name>a divalent metal cation</name>
        <dbReference type="ChEBI" id="CHEBI:60240"/>
        <label>2</label>
        <note>catalytic</note>
    </ligand>
</feature>
<dbReference type="AlphaFoldDB" id="A0A839U3L0"/>
<evidence type="ECO:0000256" key="2">
    <source>
        <dbReference type="ARBA" id="ARBA00022438"/>
    </source>
</evidence>
<comment type="catalytic activity">
    <reaction evidence="6 7">
        <text>Release of N-terminal amino acids, preferentially methionine, from peptides and arylamides.</text>
        <dbReference type="EC" id="3.4.11.18"/>
    </reaction>
</comment>
<comment type="similarity">
    <text evidence="6">Belongs to the peptidase M24A family. Methionine aminopeptidase type 1 subfamily.</text>
</comment>
<evidence type="ECO:0000259" key="8">
    <source>
        <dbReference type="Pfam" id="PF00557"/>
    </source>
</evidence>
<comment type="cofactor">
    <cofactor evidence="6">
        <name>Co(2+)</name>
        <dbReference type="ChEBI" id="CHEBI:48828"/>
    </cofactor>
    <cofactor evidence="6">
        <name>Zn(2+)</name>
        <dbReference type="ChEBI" id="CHEBI:29105"/>
    </cofactor>
    <cofactor evidence="6">
        <name>Mn(2+)</name>
        <dbReference type="ChEBI" id="CHEBI:29035"/>
    </cofactor>
    <cofactor evidence="6">
        <name>Fe(2+)</name>
        <dbReference type="ChEBI" id="CHEBI:29033"/>
    </cofactor>
    <text evidence="6">Binds 2 divalent metal cations per subunit. Has a high-affinity and a low affinity metal-binding site. The true nature of the physiological cofactor is under debate. The enzyme is active with cobalt, zinc, manganese or divalent iron ions. Most likely, methionine aminopeptidases function as mononuclear Fe(2+)-metalloproteases under physiological conditions, and the catalytically relevant metal-binding site has been assigned to the histidine-containing high-affinity site.</text>
</comment>
<protein>
    <recommendedName>
        <fullName evidence="6 7">Methionine aminopeptidase</fullName>
        <shortName evidence="6">MAP</shortName>
        <shortName evidence="6">MetAP</shortName>
        <ecNumber evidence="6 7">3.4.11.18</ecNumber>
    </recommendedName>
    <alternativeName>
        <fullName evidence="6">Peptidase M</fullName>
    </alternativeName>
</protein>
<dbReference type="HAMAP" id="MF_01974">
    <property type="entry name" value="MetAP_1"/>
    <property type="match status" value="1"/>
</dbReference>
<dbReference type="GO" id="GO:0006508">
    <property type="term" value="P:proteolysis"/>
    <property type="evidence" value="ECO:0007669"/>
    <property type="project" value="UniProtKB-KW"/>
</dbReference>
<feature type="binding site" evidence="6">
    <location>
        <position position="201"/>
    </location>
    <ligand>
        <name>a divalent metal cation</name>
        <dbReference type="ChEBI" id="CHEBI:60240"/>
        <label>2</label>
        <note>catalytic</note>
    </ligand>
</feature>
<dbReference type="InterPro" id="IPR000994">
    <property type="entry name" value="Pept_M24"/>
</dbReference>
<evidence type="ECO:0000256" key="7">
    <source>
        <dbReference type="RuleBase" id="RU003653"/>
    </source>
</evidence>
<accession>A0A839U3L0</accession>
<keyword evidence="4 6" id="KW-0479">Metal-binding</keyword>
<feature type="domain" description="Peptidase M24" evidence="8">
    <location>
        <begin position="13"/>
        <end position="238"/>
    </location>
</feature>
<dbReference type="GO" id="GO:0070006">
    <property type="term" value="F:metalloaminopeptidase activity"/>
    <property type="evidence" value="ECO:0007669"/>
    <property type="project" value="UniProtKB-UniRule"/>
</dbReference>
<gene>
    <name evidence="6" type="primary">map</name>
    <name evidence="9" type="ORF">FHS19_006765</name>
</gene>
<evidence type="ECO:0000256" key="5">
    <source>
        <dbReference type="ARBA" id="ARBA00022801"/>
    </source>
</evidence>
<evidence type="ECO:0000256" key="4">
    <source>
        <dbReference type="ARBA" id="ARBA00022723"/>
    </source>
</evidence>
<dbReference type="PRINTS" id="PR00599">
    <property type="entry name" value="MAPEPTIDASE"/>
</dbReference>
<feature type="binding site" evidence="6">
    <location>
        <position position="232"/>
    </location>
    <ligand>
        <name>a divalent metal cation</name>
        <dbReference type="ChEBI" id="CHEBI:60240"/>
        <label>1</label>
    </ligand>
</feature>
<dbReference type="EC" id="3.4.11.18" evidence="6 7"/>
<reference evidence="9 10" key="1">
    <citation type="submission" date="2020-08" db="EMBL/GenBank/DDBJ databases">
        <title>Genomic Encyclopedia of Type Strains, Phase III (KMG-III): the genomes of soil and plant-associated and newly described type strains.</title>
        <authorList>
            <person name="Whitman W."/>
        </authorList>
    </citation>
    <scope>NUCLEOTIDE SEQUENCE [LARGE SCALE GENOMIC DNA]</scope>
    <source>
        <strain evidence="9 10">CECT 5831</strain>
    </source>
</reference>
<dbReference type="CDD" id="cd01086">
    <property type="entry name" value="MetAP1"/>
    <property type="match status" value="1"/>
</dbReference>
<keyword evidence="5 6" id="KW-0378">Hydrolase</keyword>
<proteinExistence type="inferred from homology"/>
<dbReference type="GO" id="GO:0005829">
    <property type="term" value="C:cytosol"/>
    <property type="evidence" value="ECO:0007669"/>
    <property type="project" value="TreeGrafter"/>
</dbReference>
<dbReference type="InterPro" id="IPR036005">
    <property type="entry name" value="Creatinase/aminopeptidase-like"/>
</dbReference>
<feature type="binding site" evidence="6">
    <location>
        <position position="232"/>
    </location>
    <ligand>
        <name>a divalent metal cation</name>
        <dbReference type="ChEBI" id="CHEBI:60240"/>
        <label>2</label>
        <note>catalytic</note>
    </ligand>
</feature>
<keyword evidence="2 6" id="KW-0031">Aminopeptidase</keyword>
<feature type="binding site" evidence="6">
    <location>
        <position position="105"/>
    </location>
    <ligand>
        <name>a divalent metal cation</name>
        <dbReference type="ChEBI" id="CHEBI:60240"/>
        <label>1</label>
    </ligand>
</feature>
<organism evidence="9 10">
    <name type="scientific">Paenibacillus rhizosphaerae</name>
    <dbReference type="NCBI Taxonomy" id="297318"/>
    <lineage>
        <taxon>Bacteria</taxon>
        <taxon>Bacillati</taxon>
        <taxon>Bacillota</taxon>
        <taxon>Bacilli</taxon>
        <taxon>Bacillales</taxon>
        <taxon>Paenibacillaceae</taxon>
        <taxon>Paenibacillus</taxon>
    </lineage>
</organism>
<dbReference type="GO" id="GO:0046872">
    <property type="term" value="F:metal ion binding"/>
    <property type="evidence" value="ECO:0007669"/>
    <property type="project" value="UniProtKB-UniRule"/>
</dbReference>
<dbReference type="InterPro" id="IPR001714">
    <property type="entry name" value="Pept_M24_MAP"/>
</dbReference>
<comment type="function">
    <text evidence="1 6">Removes the N-terminal methionine from nascent proteins. The N-terminal methionine is often cleaved when the second residue in the primary sequence is small and uncharged (Met-Ala-, Cys, Gly, Pro, Ser, Thr, or Val). Requires deformylation of the N(alpha)-formylated initiator methionine before it can be hydrolyzed.</text>
</comment>
<keyword evidence="3 6" id="KW-0645">Protease</keyword>
<dbReference type="InterPro" id="IPR002467">
    <property type="entry name" value="Pept_M24A_MAP1"/>
</dbReference>
<dbReference type="EMBL" id="JACHXJ010000011">
    <property type="protein sequence ID" value="MBB3132039.1"/>
    <property type="molecule type" value="Genomic_DNA"/>
</dbReference>
<dbReference type="PANTHER" id="PTHR43330:SF27">
    <property type="entry name" value="METHIONINE AMINOPEPTIDASE"/>
    <property type="match status" value="1"/>
</dbReference>
<evidence type="ECO:0000256" key="1">
    <source>
        <dbReference type="ARBA" id="ARBA00002521"/>
    </source>
</evidence>
<comment type="subunit">
    <text evidence="6">Monomer.</text>
</comment>
<sequence>MIICKSETELGFMREAGRIVAETHRLMAKHIEPGMTTGELDRIADHYIRSQHALPSFKGYNGFPASICASVNDQLVHGFPGKRKLNEGDIITLDIGAQYRGYHGDSAWTYPVGSISEEAQRLLDVTERSLYAGLELVKPDVRLFTISHAIQRVIEDAGFSVVREYVGHGVGAELHEEPQIPNFGTPDRGPRLKPGMVLAIEPMVNAGSRYVKTLEDNWTVVTVDGSLCAHFEHTVAVTPDGMEIFTKLDV</sequence>
<evidence type="ECO:0000313" key="9">
    <source>
        <dbReference type="EMBL" id="MBB3132039.1"/>
    </source>
</evidence>
<comment type="caution">
    <text evidence="9">The sequence shown here is derived from an EMBL/GenBank/DDBJ whole genome shotgun (WGS) entry which is preliminary data.</text>
</comment>
<dbReference type="PANTHER" id="PTHR43330">
    <property type="entry name" value="METHIONINE AMINOPEPTIDASE"/>
    <property type="match status" value="1"/>
</dbReference>
<dbReference type="NCBIfam" id="TIGR00500">
    <property type="entry name" value="met_pdase_I"/>
    <property type="match status" value="1"/>
</dbReference>
<evidence type="ECO:0000256" key="6">
    <source>
        <dbReference type="HAMAP-Rule" id="MF_01974"/>
    </source>
</evidence>
<dbReference type="RefSeq" id="WP_183587583.1">
    <property type="nucleotide sequence ID" value="NZ_JACHXJ010000011.1"/>
</dbReference>
<dbReference type="SUPFAM" id="SSF55920">
    <property type="entry name" value="Creatinase/aminopeptidase"/>
    <property type="match status" value="1"/>
</dbReference>